<name>E1YIH2_9BACT</name>
<accession>E1YIH2</accession>
<gene>
    <name evidence="1" type="ORF">N47_D28280</name>
</gene>
<dbReference type="InterPro" id="IPR027417">
    <property type="entry name" value="P-loop_NTPase"/>
</dbReference>
<proteinExistence type="predicted"/>
<dbReference type="EMBL" id="FR695874">
    <property type="protein sequence ID" value="CBX30019.1"/>
    <property type="molecule type" value="Genomic_DNA"/>
</dbReference>
<organism evidence="1">
    <name type="scientific">uncultured Desulfobacterium sp</name>
    <dbReference type="NCBI Taxonomy" id="201089"/>
    <lineage>
        <taxon>Bacteria</taxon>
        <taxon>Pseudomonadati</taxon>
        <taxon>Thermodesulfobacteriota</taxon>
        <taxon>Desulfobacteria</taxon>
        <taxon>Desulfobacterales</taxon>
        <taxon>Desulfobacteriaceae</taxon>
        <taxon>Desulfobacterium</taxon>
        <taxon>environmental samples</taxon>
    </lineage>
</organism>
<reference evidence="1" key="1">
    <citation type="journal article" date="2011" name="Environ. Microbiol.">
        <title>Genomic insights into the metabolic potential of the polycyclic aromatic hydrocarbon degrading sulfate-reducing Deltaproteobacterium N47.</title>
        <authorList>
            <person name="Bergmann F."/>
            <person name="Selesi D."/>
            <person name="Weinmaier T."/>
            <person name="Tischler P."/>
            <person name="Rattei T."/>
            <person name="Meckenstock R.U."/>
        </authorList>
    </citation>
    <scope>NUCLEOTIDE SEQUENCE</scope>
</reference>
<dbReference type="AlphaFoldDB" id="E1YIH2"/>
<evidence type="ECO:0000313" key="1">
    <source>
        <dbReference type="EMBL" id="CBX30019.1"/>
    </source>
</evidence>
<protein>
    <submittedName>
        <fullName evidence="1">Uncharacterized protein</fullName>
    </submittedName>
</protein>
<sequence>MTPRPETISSEIEGIIDIANLKDETKTKLEARPKNFLDLTYPTTDISKVIEHITLRFASSKTSSGLFLFEGLKGSGKSHLLLLICHLFQHPEIAQAWLSKNSLTWNAPKDAVIIINKFTDDPHDSIWNMIFQSLGSPIPMGKTHPKLSDFQKALGDRKVILIFDELEQGIKVISDPAIQAQNIAFLQMLSEFSNRSRQVTLFASIYSDRVEPGSTLKRVPRCVVQFDNTKDQNNIILHRLFNNYRDFDKSRIIPVIESHIQIWGKHASIEKDEIKTRFNDTYPFSPSLLDIILKKIPARGGFQNVRGALAFLGNLVRLTHSSHDIITPAGVSLEDKATTIMLKDLDPSGDLINKASENMEDLLSKASLAKKIAPAVLLYTLTGTSGSIGASRDQLIQDIISPSIDINTFEQSLMAFQKYASYFWHQEGRYYFDLEENPEAKVEFKSISYSDGLAREKLYDLLKIEIFKETDNVTVFESVETVKEILKQFDKTRPRYVFTGRRLTKEERHSIYFGADYRNLILLLEPKDDQFQLGNDKDLLKWAKRVIAAKTLAGNTKKSSRLAEYERIARTDQSCIIDRIKKAGLVFVGWEIYGSSVLEDRIELELLPSDFLKDKVLEKLNNDYFPMLTFREHLEGRIDEIKNRLVKEVDAEYRATLGFPVPTNIRAVSNAIRDLCKDAIIGIQHSTGNYCKINPPLNETEIFNAKISPPFETLQPQPKPPSAECPKCGLRSCKCIPESCPGCGQTPCECSDTSCPLCQQDPCICPKLKTKELQLKIPPQNSIGSLRQETAFRLQEYEQSISTNVSYQIFYQKKDIGDLSTLPTGLRGSLSGQGDLTAEIYITKAGRFTKSQIEQQIEALPALAGAEYSAELAVEVKI</sequence>
<dbReference type="SUPFAM" id="SSF52540">
    <property type="entry name" value="P-loop containing nucleoside triphosphate hydrolases"/>
    <property type="match status" value="1"/>
</dbReference>